<organism evidence="8 9">
    <name type="scientific">Pediococcus inopinatus</name>
    <dbReference type="NCBI Taxonomy" id="114090"/>
    <lineage>
        <taxon>Bacteria</taxon>
        <taxon>Bacillati</taxon>
        <taxon>Bacillota</taxon>
        <taxon>Bacilli</taxon>
        <taxon>Lactobacillales</taxon>
        <taxon>Lactobacillaceae</taxon>
        <taxon>Pediococcus</taxon>
    </lineage>
</organism>
<dbReference type="InterPro" id="IPR038570">
    <property type="entry name" value="HicA_sf"/>
</dbReference>
<accession>A0ABZ0Q4S4</accession>
<gene>
    <name evidence="8" type="ORF">N6G96_01660</name>
</gene>
<dbReference type="SUPFAM" id="SSF54786">
    <property type="entry name" value="YcfA/nrd intein domain"/>
    <property type="match status" value="1"/>
</dbReference>
<dbReference type="EMBL" id="CP104778">
    <property type="protein sequence ID" value="WPC21946.1"/>
    <property type="molecule type" value="Genomic_DNA"/>
</dbReference>
<keyword evidence="7" id="KW-0346">Stress response</keyword>
<name>A0ABZ0Q4S4_9LACO</name>
<keyword evidence="3" id="KW-0540">Nuclease</keyword>
<dbReference type="Gene3D" id="3.30.920.30">
    <property type="entry name" value="Hypothetical protein"/>
    <property type="match status" value="1"/>
</dbReference>
<evidence type="ECO:0000256" key="4">
    <source>
        <dbReference type="ARBA" id="ARBA00022759"/>
    </source>
</evidence>
<keyword evidence="6" id="KW-0694">RNA-binding</keyword>
<evidence type="ECO:0000256" key="3">
    <source>
        <dbReference type="ARBA" id="ARBA00022722"/>
    </source>
</evidence>
<dbReference type="InterPro" id="IPR012933">
    <property type="entry name" value="HicA_mRNA_interferase"/>
</dbReference>
<keyword evidence="5" id="KW-0378">Hydrolase</keyword>
<keyword evidence="2" id="KW-1277">Toxin-antitoxin system</keyword>
<keyword evidence="4" id="KW-0255">Endonuclease</keyword>
<reference evidence="9" key="1">
    <citation type="submission" date="2024-06" db="EMBL/GenBank/DDBJ databases">
        <authorList>
            <person name="Chang H.C."/>
            <person name="Mun S.Y."/>
        </authorList>
    </citation>
    <scope>NUCLEOTIDE SEQUENCE [LARGE SCALE GENOMIC DNA]</scope>
    <source>
        <strain evidence="9">KT1</strain>
    </source>
</reference>
<protein>
    <submittedName>
        <fullName evidence="8">Type II toxin-antitoxin system HicA family toxin</fullName>
    </submittedName>
</protein>
<keyword evidence="9" id="KW-1185">Reference proteome</keyword>
<proteinExistence type="inferred from homology"/>
<dbReference type="Pfam" id="PF07927">
    <property type="entry name" value="HicA_toxin"/>
    <property type="match status" value="1"/>
</dbReference>
<evidence type="ECO:0000313" key="9">
    <source>
        <dbReference type="Proteomes" id="UP001302696"/>
    </source>
</evidence>
<evidence type="ECO:0000256" key="1">
    <source>
        <dbReference type="ARBA" id="ARBA00006620"/>
    </source>
</evidence>
<dbReference type="RefSeq" id="WP_057774021.1">
    <property type="nucleotide sequence ID" value="NZ_BBIM01000008.1"/>
</dbReference>
<evidence type="ECO:0000313" key="8">
    <source>
        <dbReference type="EMBL" id="WPC21946.1"/>
    </source>
</evidence>
<dbReference type="Proteomes" id="UP001302696">
    <property type="component" value="Chromosome"/>
</dbReference>
<evidence type="ECO:0000256" key="2">
    <source>
        <dbReference type="ARBA" id="ARBA00022649"/>
    </source>
</evidence>
<evidence type="ECO:0000256" key="6">
    <source>
        <dbReference type="ARBA" id="ARBA00022884"/>
    </source>
</evidence>
<evidence type="ECO:0000256" key="5">
    <source>
        <dbReference type="ARBA" id="ARBA00022801"/>
    </source>
</evidence>
<evidence type="ECO:0000256" key="7">
    <source>
        <dbReference type="ARBA" id="ARBA00023016"/>
    </source>
</evidence>
<sequence>MKRRDLINKLKNDGWQLIRHGANHDVYAKGSKTEPIERHREIPENLAHKILKRNHIKQSFD</sequence>
<comment type="similarity">
    <text evidence="1">Belongs to the HicA mRNA interferase family.</text>
</comment>